<dbReference type="Gene3D" id="3.30.450.40">
    <property type="match status" value="1"/>
</dbReference>
<feature type="region of interest" description="Disordered" evidence="4">
    <location>
        <begin position="251"/>
        <end position="278"/>
    </location>
</feature>
<evidence type="ECO:0000256" key="1">
    <source>
        <dbReference type="ARBA" id="ARBA00023015"/>
    </source>
</evidence>
<evidence type="ECO:0000313" key="7">
    <source>
        <dbReference type="EMBL" id="MDQ7909398.1"/>
    </source>
</evidence>
<reference evidence="7 8" key="1">
    <citation type="submission" date="2023-08" db="EMBL/GenBank/DDBJ databases">
        <title>Phytohabitans sansha sp. nov., isolated from marine sediment.</title>
        <authorList>
            <person name="Zhao Y."/>
            <person name="Yi K."/>
        </authorList>
    </citation>
    <scope>NUCLEOTIDE SEQUENCE [LARGE SCALE GENOMIC DNA]</scope>
    <source>
        <strain evidence="7 8">ZYX-F-186</strain>
    </source>
</reference>
<dbReference type="RefSeq" id="WP_308716658.1">
    <property type="nucleotide sequence ID" value="NZ_JAVHUY010000041.1"/>
</dbReference>
<dbReference type="PANTHER" id="PTHR30136">
    <property type="entry name" value="HELIX-TURN-HELIX TRANSCRIPTIONAL REGULATOR, ICLR FAMILY"/>
    <property type="match status" value="1"/>
</dbReference>
<dbReference type="Pfam" id="PF09339">
    <property type="entry name" value="HTH_IclR"/>
    <property type="match status" value="1"/>
</dbReference>
<feature type="domain" description="IclR-ED" evidence="6">
    <location>
        <begin position="73"/>
        <end position="251"/>
    </location>
</feature>
<evidence type="ECO:0000256" key="3">
    <source>
        <dbReference type="ARBA" id="ARBA00023163"/>
    </source>
</evidence>
<dbReference type="EMBL" id="JAVHUY010000041">
    <property type="protein sequence ID" value="MDQ7909398.1"/>
    <property type="molecule type" value="Genomic_DNA"/>
</dbReference>
<dbReference type="Pfam" id="PF01614">
    <property type="entry name" value="IclR_C"/>
    <property type="match status" value="1"/>
</dbReference>
<dbReference type="SUPFAM" id="SSF46785">
    <property type="entry name" value="Winged helix' DNA-binding domain"/>
    <property type="match status" value="1"/>
</dbReference>
<dbReference type="PROSITE" id="PS51078">
    <property type="entry name" value="ICLR_ED"/>
    <property type="match status" value="1"/>
</dbReference>
<dbReference type="InterPro" id="IPR014757">
    <property type="entry name" value="Tscrpt_reg_IclR_C"/>
</dbReference>
<name>A0ABU0ZR12_9ACTN</name>
<feature type="compositionally biased region" description="Pro residues" evidence="4">
    <location>
        <begin position="264"/>
        <end position="278"/>
    </location>
</feature>
<dbReference type="InterPro" id="IPR005471">
    <property type="entry name" value="Tscrpt_reg_IclR_N"/>
</dbReference>
<keyword evidence="1" id="KW-0805">Transcription regulation</keyword>
<keyword evidence="2" id="KW-0238">DNA-binding</keyword>
<feature type="domain" description="HTH iclR-type" evidence="5">
    <location>
        <begin position="11"/>
        <end position="72"/>
    </location>
</feature>
<dbReference type="SUPFAM" id="SSF55781">
    <property type="entry name" value="GAF domain-like"/>
    <property type="match status" value="1"/>
</dbReference>
<proteinExistence type="predicted"/>
<evidence type="ECO:0000313" key="8">
    <source>
        <dbReference type="Proteomes" id="UP001230908"/>
    </source>
</evidence>
<keyword evidence="3" id="KW-0804">Transcription</keyword>
<dbReference type="Gene3D" id="1.10.10.10">
    <property type="entry name" value="Winged helix-like DNA-binding domain superfamily/Winged helix DNA-binding domain"/>
    <property type="match status" value="1"/>
</dbReference>
<dbReference type="SMART" id="SM00346">
    <property type="entry name" value="HTH_ICLR"/>
    <property type="match status" value="1"/>
</dbReference>
<dbReference type="InterPro" id="IPR036390">
    <property type="entry name" value="WH_DNA-bd_sf"/>
</dbReference>
<organism evidence="7 8">
    <name type="scientific">Phytohabitans maris</name>
    <dbReference type="NCBI Taxonomy" id="3071409"/>
    <lineage>
        <taxon>Bacteria</taxon>
        <taxon>Bacillati</taxon>
        <taxon>Actinomycetota</taxon>
        <taxon>Actinomycetes</taxon>
        <taxon>Micromonosporales</taxon>
        <taxon>Micromonosporaceae</taxon>
    </lineage>
</organism>
<evidence type="ECO:0000256" key="4">
    <source>
        <dbReference type="SAM" id="MobiDB-lite"/>
    </source>
</evidence>
<evidence type="ECO:0000259" key="5">
    <source>
        <dbReference type="PROSITE" id="PS51077"/>
    </source>
</evidence>
<evidence type="ECO:0000256" key="2">
    <source>
        <dbReference type="ARBA" id="ARBA00023125"/>
    </source>
</evidence>
<dbReference type="PANTHER" id="PTHR30136:SF24">
    <property type="entry name" value="HTH-TYPE TRANSCRIPTIONAL REPRESSOR ALLR"/>
    <property type="match status" value="1"/>
</dbReference>
<dbReference type="InterPro" id="IPR050707">
    <property type="entry name" value="HTH_MetabolicPath_Reg"/>
</dbReference>
<dbReference type="InterPro" id="IPR029016">
    <property type="entry name" value="GAF-like_dom_sf"/>
</dbReference>
<keyword evidence="8" id="KW-1185">Reference proteome</keyword>
<gene>
    <name evidence="7" type="ORF">RB614_33235</name>
</gene>
<dbReference type="PROSITE" id="PS51077">
    <property type="entry name" value="HTH_ICLR"/>
    <property type="match status" value="1"/>
</dbReference>
<dbReference type="InterPro" id="IPR036388">
    <property type="entry name" value="WH-like_DNA-bd_sf"/>
</dbReference>
<protein>
    <submittedName>
        <fullName evidence="7">IclR family transcriptional regulator</fullName>
    </submittedName>
</protein>
<accession>A0ABU0ZR12</accession>
<comment type="caution">
    <text evidence="7">The sequence shown here is derived from an EMBL/GenBank/DDBJ whole genome shotgun (WGS) entry which is preliminary data.</text>
</comment>
<evidence type="ECO:0000259" key="6">
    <source>
        <dbReference type="PROSITE" id="PS51078"/>
    </source>
</evidence>
<sequence>MANTERGPDGLRAVERTMAVLTALTEHPHGASLTDIVRITGIPTTTLHRLLGVLRGTALVRETPDGRYALAAGTMTLARAFLDGLDLRQEARAAMRGLAGETGETCHLGVLAVTHVVYIEKIDSPHPVRMYSRVGSSNPALTTAIGRAVLAYSPEHVVTEAVEASARLTGEPAQDVGALLAAVRHHGYATDLQENEAGICCLGAPVFDHAGRVVAGLSVSMPATRFDAGALPKTGALVRATADDLSRRMGWNGTVATSGDPGDFPLPPPAPRPEPTVL</sequence>
<dbReference type="Proteomes" id="UP001230908">
    <property type="component" value="Unassembled WGS sequence"/>
</dbReference>